<name>A0A9W5Y852_9FIRM</name>
<protein>
    <recommendedName>
        <fullName evidence="3">Uridine kinase</fullName>
    </recommendedName>
</protein>
<evidence type="ECO:0008006" key="3">
    <source>
        <dbReference type="Google" id="ProtNLM"/>
    </source>
</evidence>
<keyword evidence="2" id="KW-1185">Reference proteome</keyword>
<dbReference type="Gene3D" id="3.40.50.300">
    <property type="entry name" value="P-loop containing nucleotide triphosphate hydrolases"/>
    <property type="match status" value="1"/>
</dbReference>
<dbReference type="RefSeq" id="WP_281811211.1">
    <property type="nucleotide sequence ID" value="NZ_BRLB01000001.1"/>
</dbReference>
<dbReference type="Proteomes" id="UP001144256">
    <property type="component" value="Unassembled WGS sequence"/>
</dbReference>
<gene>
    <name evidence="1" type="primary">udk_1</name>
    <name evidence="1" type="ORF">SH1V18_01600</name>
</gene>
<dbReference type="EMBL" id="BRLB01000001">
    <property type="protein sequence ID" value="GKX27680.1"/>
    <property type="molecule type" value="Genomic_DNA"/>
</dbReference>
<proteinExistence type="predicted"/>
<dbReference type="AlphaFoldDB" id="A0A9W5Y852"/>
<accession>A0A9W5Y852</accession>
<evidence type="ECO:0000313" key="1">
    <source>
        <dbReference type="EMBL" id="GKX27680.1"/>
    </source>
</evidence>
<reference evidence="1" key="1">
    <citation type="submission" date="2022-06" db="EMBL/GenBank/DDBJ databases">
        <title>Vallitalea longa sp. nov., an anaerobic bacterium isolated from marine sediment.</title>
        <authorList>
            <person name="Hirano S."/>
            <person name="Terahara T."/>
            <person name="Mori K."/>
            <person name="Hamada M."/>
            <person name="Matsumoto R."/>
            <person name="Kobayashi T."/>
        </authorList>
    </citation>
    <scope>NUCLEOTIDE SEQUENCE</scope>
    <source>
        <strain evidence="1">SH18-1</strain>
    </source>
</reference>
<dbReference type="SUPFAM" id="SSF52540">
    <property type="entry name" value="P-loop containing nucleoside triphosphate hydrolases"/>
    <property type="match status" value="1"/>
</dbReference>
<evidence type="ECO:0000313" key="2">
    <source>
        <dbReference type="Proteomes" id="UP001144256"/>
    </source>
</evidence>
<dbReference type="InterPro" id="IPR027417">
    <property type="entry name" value="P-loop_NTPase"/>
</dbReference>
<comment type="caution">
    <text evidence="1">The sequence shown here is derived from an EMBL/GenBank/DDBJ whole genome shotgun (WGS) entry which is preliminary data.</text>
</comment>
<sequence>MDRKKYVIAISGFSGSGKSTITKKIAKSFNDSTFIMFDDYQEQTSYPKEMFTGNSKEISMDKLESNCFFNDLDELIDDKDIIYSKHRKINTAKFIIIDWNFGRSHYRVSKSIDKVFFVDVPLDIALSRKILRNIDVDLKNKKPDDKIDIIKSNLTMYLKGFRSANIKIYEKVKNDSDIILDGTKTIDELSNKIIEELKKLEG</sequence>
<organism evidence="1 2">
    <name type="scientific">Vallitalea longa</name>
    <dbReference type="NCBI Taxonomy" id="2936439"/>
    <lineage>
        <taxon>Bacteria</taxon>
        <taxon>Bacillati</taxon>
        <taxon>Bacillota</taxon>
        <taxon>Clostridia</taxon>
        <taxon>Lachnospirales</taxon>
        <taxon>Vallitaleaceae</taxon>
        <taxon>Vallitalea</taxon>
    </lineage>
</organism>